<dbReference type="Pfam" id="PF08240">
    <property type="entry name" value="ADH_N"/>
    <property type="match status" value="1"/>
</dbReference>
<sequence>MPLALSITKAEGKPGVVYHPLKLANVEKRTPAQGEIQVSILTAALNHRDLFIRQSLYPAISFTTPLLADGCGVVTSGSSKLNGKRVILTPAHGWESQVSGPETFIGILGGTTMNEVGTAQEVLVIPETEVELAPEHLNDAQAAALPLTGLTAWRALVTKSGEALEGRNILVTGIGGGVALNALQFAVAKGCNVWVTSGDEGKIKKAVALGAKGGVSYKGAAWDKELLAMLPDERKWIDAIIDGAGGDIMKRSVRFVKQGGVVVSYGMTLGPKIDFPMSAVLKNIDLKGSTMGSRAEFREMVRFVNEKKIVPVVSRVVDGLDNLEGVEELFQEMKHGKQFGKLIIRIKKDTGSKL</sequence>
<dbReference type="Proteomes" id="UP000077154">
    <property type="component" value="Unassembled WGS sequence"/>
</dbReference>
<dbReference type="SUPFAM" id="SSF51735">
    <property type="entry name" value="NAD(P)-binding Rossmann-fold domains"/>
    <property type="match status" value="1"/>
</dbReference>
<organism evidence="2">
    <name type="scientific">Pseudogymnoascus destructans</name>
    <dbReference type="NCBI Taxonomy" id="655981"/>
    <lineage>
        <taxon>Eukaryota</taxon>
        <taxon>Fungi</taxon>
        <taxon>Dikarya</taxon>
        <taxon>Ascomycota</taxon>
        <taxon>Pezizomycotina</taxon>
        <taxon>Leotiomycetes</taxon>
        <taxon>Thelebolales</taxon>
        <taxon>Thelebolaceae</taxon>
        <taxon>Pseudogymnoascus</taxon>
    </lineage>
</organism>
<dbReference type="InterPro" id="IPR013154">
    <property type="entry name" value="ADH-like_N"/>
</dbReference>
<dbReference type="InterPro" id="IPR011032">
    <property type="entry name" value="GroES-like_sf"/>
</dbReference>
<dbReference type="OrthoDB" id="449487at2759"/>
<dbReference type="eggNOG" id="KOG1198">
    <property type="taxonomic scope" value="Eukaryota"/>
</dbReference>
<feature type="domain" description="Enoyl reductase (ER)" evidence="1">
    <location>
        <begin position="15"/>
        <end position="344"/>
    </location>
</feature>
<dbReference type="FunFam" id="3.40.50.720:FF:000481">
    <property type="entry name" value="Alcohol dehydrogenase, variant"/>
    <property type="match status" value="1"/>
</dbReference>
<evidence type="ECO:0000259" key="1">
    <source>
        <dbReference type="SMART" id="SM00829"/>
    </source>
</evidence>
<dbReference type="Gene3D" id="3.90.180.10">
    <property type="entry name" value="Medium-chain alcohol dehydrogenases, catalytic domain"/>
    <property type="match status" value="1"/>
</dbReference>
<accession>A0A177A4B0</accession>
<dbReference type="AlphaFoldDB" id="A0A177A4B0"/>
<dbReference type="Gene3D" id="3.40.50.720">
    <property type="entry name" value="NAD(P)-binding Rossmann-like Domain"/>
    <property type="match status" value="1"/>
</dbReference>
<gene>
    <name evidence="2" type="ORF">VC83_06780</name>
</gene>
<reference evidence="2" key="1">
    <citation type="submission" date="2016-03" db="EMBL/GenBank/DDBJ databases">
        <title>Updated assembly of Pseudogymnoascus destructans, the fungus causing white-nose syndrome of bats.</title>
        <authorList>
            <person name="Palmer J.M."/>
            <person name="Drees K.P."/>
            <person name="Foster J.T."/>
            <person name="Lindner D.L."/>
        </authorList>
    </citation>
    <scope>NUCLEOTIDE SEQUENCE [LARGE SCALE GENOMIC DNA]</scope>
    <source>
        <strain evidence="2">20631-21</strain>
    </source>
</reference>
<dbReference type="EMBL" id="KV441404">
    <property type="protein sequence ID" value="OAF56430.1"/>
    <property type="molecule type" value="Genomic_DNA"/>
</dbReference>
<dbReference type="InterPro" id="IPR020843">
    <property type="entry name" value="ER"/>
</dbReference>
<dbReference type="SMART" id="SM00829">
    <property type="entry name" value="PKS_ER"/>
    <property type="match status" value="1"/>
</dbReference>
<dbReference type="RefSeq" id="XP_024321724.1">
    <property type="nucleotide sequence ID" value="XM_024470369.1"/>
</dbReference>
<proteinExistence type="predicted"/>
<dbReference type="InterPro" id="IPR013149">
    <property type="entry name" value="ADH-like_C"/>
</dbReference>
<protein>
    <recommendedName>
        <fullName evidence="1">Enoyl reductase (ER) domain-containing protein</fullName>
    </recommendedName>
</protein>
<dbReference type="GO" id="GO:0016491">
    <property type="term" value="F:oxidoreductase activity"/>
    <property type="evidence" value="ECO:0007669"/>
    <property type="project" value="InterPro"/>
</dbReference>
<dbReference type="SUPFAM" id="SSF50129">
    <property type="entry name" value="GroES-like"/>
    <property type="match status" value="1"/>
</dbReference>
<dbReference type="GeneID" id="36289836"/>
<dbReference type="InterPro" id="IPR036291">
    <property type="entry name" value="NAD(P)-bd_dom_sf"/>
</dbReference>
<dbReference type="VEuPathDB" id="FungiDB:GMDG_02323"/>
<name>A0A177A4B0_9PEZI</name>
<dbReference type="PANTHER" id="PTHR45033">
    <property type="match status" value="1"/>
</dbReference>
<evidence type="ECO:0000313" key="2">
    <source>
        <dbReference type="EMBL" id="OAF56430.1"/>
    </source>
</evidence>
<dbReference type="Pfam" id="PF00107">
    <property type="entry name" value="ADH_zinc_N"/>
    <property type="match status" value="1"/>
</dbReference>
<dbReference type="InterPro" id="IPR052711">
    <property type="entry name" value="Zinc_ADH-like"/>
</dbReference>
<dbReference type="PANTHER" id="PTHR45033:SF3">
    <property type="entry name" value="DEHYDROGENASE, PUTATIVE (AFU_ORTHOLOGUE AFUA_2G13270)-RELATED"/>
    <property type="match status" value="1"/>
</dbReference>